<reference evidence="1" key="1">
    <citation type="submission" date="2020-12" db="EMBL/GenBank/DDBJ databases">
        <title>Leucobacter sp. CAS2, isolated from Chromium sludge.</title>
        <authorList>
            <person name="Xu Z."/>
        </authorList>
    </citation>
    <scope>NUCLEOTIDE SEQUENCE</scope>
    <source>
        <strain evidence="1">CSA2</strain>
    </source>
</reference>
<dbReference type="InterPro" id="IPR036628">
    <property type="entry name" value="Clp_N_dom_sf"/>
</dbReference>
<sequence length="330" mass="36356">MSNFTSAAAASHTLSVTAMEEASREGERRAGIEHLFLALVLDSGDAGTALRSLGITLDAAREAVAAQHDSQLAELGIRAETPGPNRIVFHETDGYEWTEPAQDVFKSASSGSKWGTSDQVLRELIVEPSGFIEFLLARLGVSADAVLGRLDQLREASATQLPAAAHRLTRTSTAFVPASPAEVWGLLSHPERMPEWEPNTGLVEDLPEKARPGAEWIAHARLSRPDGKPLKVREDRRWSRVELVDLAPESLIEWRFTWPESPNSNTMRLRIGLEPAAGGTQLELTVQWERSPHAKAPKLRVLRGLARPLMRYAMWLQLMQLGGSIGRVFR</sequence>
<organism evidence="1 2">
    <name type="scientific">Leucobacter edaphi</name>
    <dbReference type="NCBI Taxonomy" id="2796472"/>
    <lineage>
        <taxon>Bacteria</taxon>
        <taxon>Bacillati</taxon>
        <taxon>Actinomycetota</taxon>
        <taxon>Actinomycetes</taxon>
        <taxon>Micrococcales</taxon>
        <taxon>Microbacteriaceae</taxon>
        <taxon>Leucobacter</taxon>
    </lineage>
</organism>
<gene>
    <name evidence="1" type="ORF">JD292_11755</name>
</gene>
<dbReference type="Gene3D" id="1.10.1780.10">
    <property type="entry name" value="Clp, N-terminal domain"/>
    <property type="match status" value="1"/>
</dbReference>
<dbReference type="Pfam" id="PF10604">
    <property type="entry name" value="Polyketide_cyc2"/>
    <property type="match status" value="1"/>
</dbReference>
<dbReference type="Proteomes" id="UP000618733">
    <property type="component" value="Unassembled WGS sequence"/>
</dbReference>
<proteinExistence type="predicted"/>
<evidence type="ECO:0000313" key="1">
    <source>
        <dbReference type="EMBL" id="MBK0422747.1"/>
    </source>
</evidence>
<dbReference type="InterPro" id="IPR019587">
    <property type="entry name" value="Polyketide_cyclase/dehydratase"/>
</dbReference>
<keyword evidence="2" id="KW-1185">Reference proteome</keyword>
<dbReference type="SUPFAM" id="SSF55961">
    <property type="entry name" value="Bet v1-like"/>
    <property type="match status" value="1"/>
</dbReference>
<dbReference type="AlphaFoldDB" id="A0A934UYS1"/>
<dbReference type="RefSeq" id="WP_200132934.1">
    <property type="nucleotide sequence ID" value="NZ_JAEHOI010000011.1"/>
</dbReference>
<name>A0A934UYS1_9MICO</name>
<comment type="caution">
    <text evidence="1">The sequence shown here is derived from an EMBL/GenBank/DDBJ whole genome shotgun (WGS) entry which is preliminary data.</text>
</comment>
<dbReference type="InterPro" id="IPR023393">
    <property type="entry name" value="START-like_dom_sf"/>
</dbReference>
<accession>A0A934UYS1</accession>
<dbReference type="Gene3D" id="3.30.530.20">
    <property type="match status" value="1"/>
</dbReference>
<dbReference type="EMBL" id="JAEHOI010000011">
    <property type="protein sequence ID" value="MBK0422747.1"/>
    <property type="molecule type" value="Genomic_DNA"/>
</dbReference>
<dbReference type="CDD" id="cd07814">
    <property type="entry name" value="SRPBCC_CalC_Aha1-like"/>
    <property type="match status" value="1"/>
</dbReference>
<evidence type="ECO:0000313" key="2">
    <source>
        <dbReference type="Proteomes" id="UP000618733"/>
    </source>
</evidence>
<protein>
    <submittedName>
        <fullName evidence="1">SRPBCC family protein</fullName>
    </submittedName>
</protein>